<sequence length="420" mass="45041">MGERPGTRLWAARRAVRIVRVALAVLAVLSMIVAARTSEDDLVVSDTAFVVMLVALGALLLGGFVWWPPAGGSPAVRRRAWARVVARWVWAAIAVAGYSVTGAAVLTDHGAAVAGGLLVLCASPLAYPVVVGLSGARTEAGMTVPELRAWARDQRARHKVPYSRREVLVSRDLARQHAPLTVRPSGQPLSGGPPPRRMRGWLRHGALSADAATVSVTDARGRTWRLPRGGEGGVADLAICRETVRYINVDGTGTEPLWREHLSLVTRGSVRLLDVEIYGWTRSELCRFAEATGLGLRRLWLDTPHVQQLGLFQVSMPPTPIGLMLPRGAGYRRVPGRARWPAVLGYTAGVLTALGAVAALWGAAAGVGRLLTPVAPGWLVNLAGMLVSVVLLALLAVGVRRTFVAVRTRYRERARTVDEA</sequence>
<feature type="transmembrane region" description="Helical" evidence="1">
    <location>
        <begin position="47"/>
        <end position="67"/>
    </location>
</feature>
<feature type="transmembrane region" description="Helical" evidence="1">
    <location>
        <begin position="88"/>
        <end position="106"/>
    </location>
</feature>
<keyword evidence="1" id="KW-1133">Transmembrane helix</keyword>
<dbReference type="EMBL" id="QEIN01000033">
    <property type="protein sequence ID" value="RCV60772.1"/>
    <property type="molecule type" value="Genomic_DNA"/>
</dbReference>
<reference evidence="2 3" key="1">
    <citation type="submission" date="2018-04" db="EMBL/GenBank/DDBJ databases">
        <title>Novel actinobacteria from marine sediment.</title>
        <authorList>
            <person name="Ng Z.Y."/>
            <person name="Tan G.Y.A."/>
        </authorList>
    </citation>
    <scope>NUCLEOTIDE SEQUENCE [LARGE SCALE GENOMIC DNA]</scope>
    <source>
        <strain evidence="2 3">TPS81</strain>
    </source>
</reference>
<evidence type="ECO:0000313" key="2">
    <source>
        <dbReference type="EMBL" id="RCV60772.1"/>
    </source>
</evidence>
<evidence type="ECO:0000256" key="1">
    <source>
        <dbReference type="SAM" id="Phobius"/>
    </source>
</evidence>
<feature type="transmembrane region" description="Helical" evidence="1">
    <location>
        <begin position="112"/>
        <end position="133"/>
    </location>
</feature>
<comment type="caution">
    <text evidence="2">The sequence shown here is derived from an EMBL/GenBank/DDBJ whole genome shotgun (WGS) entry which is preliminary data.</text>
</comment>
<name>A0A368TBW2_9ACTN</name>
<keyword evidence="1" id="KW-0472">Membrane</keyword>
<feature type="transmembrane region" description="Helical" evidence="1">
    <location>
        <begin position="343"/>
        <end position="366"/>
    </location>
</feature>
<keyword evidence="3" id="KW-1185">Reference proteome</keyword>
<feature type="transmembrane region" description="Helical" evidence="1">
    <location>
        <begin position="378"/>
        <end position="399"/>
    </location>
</feature>
<protein>
    <submittedName>
        <fullName evidence="2">Uncharacterized protein</fullName>
    </submittedName>
</protein>
<gene>
    <name evidence="2" type="ORF">DEF24_06255</name>
</gene>
<dbReference type="AlphaFoldDB" id="A0A368TBW2"/>
<dbReference type="Proteomes" id="UP000253318">
    <property type="component" value="Unassembled WGS sequence"/>
</dbReference>
<feature type="transmembrane region" description="Helical" evidence="1">
    <location>
        <begin position="18"/>
        <end position="35"/>
    </location>
</feature>
<organism evidence="2 3">
    <name type="scientific">Marinitenerispora sediminis</name>
    <dbReference type="NCBI Taxonomy" id="1931232"/>
    <lineage>
        <taxon>Bacteria</taxon>
        <taxon>Bacillati</taxon>
        <taxon>Actinomycetota</taxon>
        <taxon>Actinomycetes</taxon>
        <taxon>Streptosporangiales</taxon>
        <taxon>Nocardiopsidaceae</taxon>
        <taxon>Marinitenerispora</taxon>
    </lineage>
</organism>
<accession>A0A368TBW2</accession>
<evidence type="ECO:0000313" key="3">
    <source>
        <dbReference type="Proteomes" id="UP000253318"/>
    </source>
</evidence>
<dbReference type="RefSeq" id="WP_114397890.1">
    <property type="nucleotide sequence ID" value="NZ_QEIM01000052.1"/>
</dbReference>
<proteinExistence type="predicted"/>
<keyword evidence="1" id="KW-0812">Transmembrane</keyword>